<reference evidence="1" key="1">
    <citation type="submission" date="2016-03" db="EMBL/GenBank/DDBJ databases">
        <title>Updated assembly of Pseudogymnoascus destructans, the fungus causing white-nose syndrome of bats.</title>
        <authorList>
            <person name="Palmer J.M."/>
            <person name="Drees K.P."/>
            <person name="Foster J.T."/>
            <person name="Lindner D.L."/>
        </authorList>
    </citation>
    <scope>NUCLEOTIDE SEQUENCE [LARGE SCALE GENOMIC DNA]</scope>
    <source>
        <strain evidence="1">20631-21</strain>
    </source>
</reference>
<organism evidence="1">
    <name type="scientific">Pseudogymnoascus destructans</name>
    <dbReference type="NCBI Taxonomy" id="655981"/>
    <lineage>
        <taxon>Eukaryota</taxon>
        <taxon>Fungi</taxon>
        <taxon>Dikarya</taxon>
        <taxon>Ascomycota</taxon>
        <taxon>Pezizomycotina</taxon>
        <taxon>Leotiomycetes</taxon>
        <taxon>Thelebolales</taxon>
        <taxon>Thelebolaceae</taxon>
        <taxon>Pseudogymnoascus</taxon>
    </lineage>
</organism>
<dbReference type="RefSeq" id="XP_024326892.1">
    <property type="nucleotide sequence ID" value="XM_024465742.1"/>
</dbReference>
<dbReference type="GeneID" id="36285158"/>
<proteinExistence type="predicted"/>
<dbReference type="VEuPathDB" id="FungiDB:GMDG_01452"/>
<dbReference type="EMBL" id="KV441389">
    <property type="protein sequence ID" value="OAF61618.1"/>
    <property type="molecule type" value="Genomic_DNA"/>
</dbReference>
<gene>
    <name evidence="1" type="ORF">VC83_02072</name>
</gene>
<dbReference type="AlphaFoldDB" id="A0A177AHU4"/>
<name>A0A177AHU4_9PEZI</name>
<evidence type="ECO:0000313" key="1">
    <source>
        <dbReference type="EMBL" id="OAF61618.1"/>
    </source>
</evidence>
<protein>
    <submittedName>
        <fullName evidence="1">Uncharacterized protein</fullName>
    </submittedName>
</protein>
<dbReference type="Proteomes" id="UP000077154">
    <property type="component" value="Unassembled WGS sequence"/>
</dbReference>
<sequence length="133" mass="14772">MQRPEHAAVGAILSSTIAHAYVTTASGFSHHHAGSNVISVDGVGSPKWRKWQARLAKDENFVRRMSQEIGLVERNKHAAAEREHALVDKEVVQWREEIERVTTKISKLLAPTMEQLQVEADILRAAETVGLGK</sequence>
<accession>A0A177AHU4</accession>